<dbReference type="PANTHER" id="PTHR23135">
    <property type="entry name" value="MUR LIGASE FAMILY MEMBER"/>
    <property type="match status" value="1"/>
</dbReference>
<dbReference type="GO" id="GO:0005737">
    <property type="term" value="C:cytoplasm"/>
    <property type="evidence" value="ECO:0007669"/>
    <property type="project" value="UniProtKB-SubCell"/>
</dbReference>
<proteinExistence type="inferred from homology"/>
<dbReference type="InterPro" id="IPR036565">
    <property type="entry name" value="Mur-like_cat_sf"/>
</dbReference>
<sequence length="522" mass="54129">MDSYGPAAMRPTTLSPVSLVGIEHDFDLRRVRGLAGGDPWVSGVTIDGSSVVQGDLYVGLPGARHHGASFASQAVDAGAIAILTDDAGMLLLDRGIGVPVLVSSRELRPLVGSIAATVYDTGSLDLPFFAITGTNGKTSTTHFLEALLTGLGLVPGVSSTAERRIGATVIPSKLTTPESAELHAIVARMAESGARSVVIEVSAHALTRHRVDGFVFDVSAFTNLSHDHLDDYVDMDAYLAAKVELFTSTRSRRAVVNLDTPAGATVVARSEVPVVTIATVPVDGPAPAADWTVEITEESLDHTAFTLSHDHHGALSARVPVVGRHMAANGGLAVAMLVEAGHSLAEVAASLGADGLIDADLPARAVRIPVSTGPAVFIDSGHSPDAFEKTLSSLRRLTRGRLVAVIGANGDRDTTKRDDMGAAAALGSDLVIVTDHHPRGEDPAVIRAAVVAGALFARPDVDVRDIADPATAIRAAVSDAAEGDVVVWMGLAGKDHRELDGTTVPFSVPDETIAALHDAGWN</sequence>
<dbReference type="RefSeq" id="WP_127048352.1">
    <property type="nucleotide sequence ID" value="NZ_RZGZ01000002.1"/>
</dbReference>
<comment type="similarity">
    <text evidence="1">Belongs to the MurCDEF family. MurE subfamily.</text>
</comment>
<dbReference type="GO" id="GO:0051301">
    <property type="term" value="P:cell division"/>
    <property type="evidence" value="ECO:0007669"/>
    <property type="project" value="UniProtKB-KW"/>
</dbReference>
<dbReference type="AlphaFoldDB" id="A0A433JSZ2"/>
<dbReference type="InterPro" id="IPR035911">
    <property type="entry name" value="MurE/MurF_N"/>
</dbReference>
<dbReference type="UniPathway" id="UPA00219"/>
<comment type="pathway">
    <text evidence="7">Cell wall biogenesis; peptidoglycan biosynthesis.</text>
</comment>
<dbReference type="GO" id="GO:0005524">
    <property type="term" value="F:ATP binding"/>
    <property type="evidence" value="ECO:0007669"/>
    <property type="project" value="InterPro"/>
</dbReference>
<dbReference type="GO" id="GO:0016881">
    <property type="term" value="F:acid-amino acid ligase activity"/>
    <property type="evidence" value="ECO:0007669"/>
    <property type="project" value="InterPro"/>
</dbReference>
<dbReference type="Gene3D" id="3.40.1390.10">
    <property type="entry name" value="MurE/MurF, N-terminal domain"/>
    <property type="match status" value="1"/>
</dbReference>
<keyword evidence="12" id="KW-1185">Reference proteome</keyword>
<evidence type="ECO:0000313" key="12">
    <source>
        <dbReference type="Proteomes" id="UP000274909"/>
    </source>
</evidence>
<dbReference type="Gene3D" id="3.90.190.20">
    <property type="entry name" value="Mur ligase, C-terminal domain"/>
    <property type="match status" value="1"/>
</dbReference>
<dbReference type="EMBL" id="RZGZ01000002">
    <property type="protein sequence ID" value="RUR01147.1"/>
    <property type="molecule type" value="Genomic_DNA"/>
</dbReference>
<evidence type="ECO:0000256" key="2">
    <source>
        <dbReference type="ARBA" id="ARBA00022618"/>
    </source>
</evidence>
<dbReference type="GO" id="GO:0071555">
    <property type="term" value="P:cell wall organization"/>
    <property type="evidence" value="ECO:0007669"/>
    <property type="project" value="UniProtKB-KW"/>
</dbReference>
<dbReference type="Gene3D" id="3.40.1190.10">
    <property type="entry name" value="Mur-like, catalytic domain"/>
    <property type="match status" value="1"/>
</dbReference>
<dbReference type="GO" id="GO:0009252">
    <property type="term" value="P:peptidoglycan biosynthetic process"/>
    <property type="evidence" value="ECO:0007669"/>
    <property type="project" value="UniProtKB-UniPathway"/>
</dbReference>
<keyword evidence="5 7" id="KW-0131">Cell cycle</keyword>
<evidence type="ECO:0000259" key="9">
    <source>
        <dbReference type="Pfam" id="PF02875"/>
    </source>
</evidence>
<evidence type="ECO:0000313" key="11">
    <source>
        <dbReference type="EMBL" id="RUR01147.1"/>
    </source>
</evidence>
<reference evidence="11 12" key="1">
    <citation type="submission" date="2018-12" db="EMBL/GenBank/DDBJ databases">
        <authorList>
            <person name="Li F."/>
        </authorList>
    </citation>
    <scope>NUCLEOTIDE SEQUENCE [LARGE SCALE GENOMIC DNA]</scope>
    <source>
        <strain evidence="11 12">EGI 6500705</strain>
    </source>
</reference>
<evidence type="ECO:0000256" key="3">
    <source>
        <dbReference type="ARBA" id="ARBA00022960"/>
    </source>
</evidence>
<keyword evidence="2 7" id="KW-0132">Cell division</keyword>
<dbReference type="InterPro" id="IPR036615">
    <property type="entry name" value="Mur_ligase_C_dom_sf"/>
</dbReference>
<dbReference type="PANTHER" id="PTHR23135:SF4">
    <property type="entry name" value="UDP-N-ACETYLMURAMOYL-L-ALANYL-D-GLUTAMATE--2,6-DIAMINOPIMELATE LIGASE MURE HOMOLOG, CHLOROPLASTIC"/>
    <property type="match status" value="1"/>
</dbReference>
<name>A0A433JSZ2_9MICO</name>
<feature type="domain" description="Mur ligase C-terminal" evidence="9">
    <location>
        <begin position="372"/>
        <end position="490"/>
    </location>
</feature>
<keyword evidence="11" id="KW-0436">Ligase</keyword>
<evidence type="ECO:0000259" key="10">
    <source>
        <dbReference type="Pfam" id="PF08245"/>
    </source>
</evidence>
<dbReference type="InterPro" id="IPR004101">
    <property type="entry name" value="Mur_ligase_C"/>
</dbReference>
<gene>
    <name evidence="11" type="ORF">ELQ94_06380</name>
</gene>
<dbReference type="SUPFAM" id="SSF63418">
    <property type="entry name" value="MurE/MurF N-terminal domain"/>
    <property type="match status" value="1"/>
</dbReference>
<dbReference type="SUPFAM" id="SSF53623">
    <property type="entry name" value="MurD-like peptide ligases, catalytic domain"/>
    <property type="match status" value="1"/>
</dbReference>
<dbReference type="NCBIfam" id="TIGR01085">
    <property type="entry name" value="murE"/>
    <property type="match status" value="1"/>
</dbReference>
<evidence type="ECO:0000256" key="6">
    <source>
        <dbReference type="ARBA" id="ARBA00023316"/>
    </source>
</evidence>
<dbReference type="OrthoDB" id="9800958at2"/>
<dbReference type="InterPro" id="IPR013221">
    <property type="entry name" value="Mur_ligase_cen"/>
</dbReference>
<evidence type="ECO:0000256" key="5">
    <source>
        <dbReference type="ARBA" id="ARBA00023306"/>
    </source>
</evidence>
<protein>
    <submittedName>
        <fullName evidence="11">UDP-N-acetylmuramoyl-L-alanyl-D-glutamate--2, 6-diaminopimelate ligase</fullName>
    </submittedName>
</protein>
<evidence type="ECO:0000256" key="1">
    <source>
        <dbReference type="ARBA" id="ARBA00005898"/>
    </source>
</evidence>
<dbReference type="InterPro" id="IPR005761">
    <property type="entry name" value="UDP-N-AcMur-Glu-dNH2Pim_ligase"/>
</dbReference>
<evidence type="ECO:0000259" key="8">
    <source>
        <dbReference type="Pfam" id="PF01225"/>
    </source>
</evidence>
<dbReference type="Pfam" id="PF01225">
    <property type="entry name" value="Mur_ligase"/>
    <property type="match status" value="1"/>
</dbReference>
<dbReference type="InterPro" id="IPR000713">
    <property type="entry name" value="Mur_ligase_N"/>
</dbReference>
<dbReference type="Pfam" id="PF02875">
    <property type="entry name" value="Mur_ligase_C"/>
    <property type="match status" value="1"/>
</dbReference>
<feature type="domain" description="Mur ligase central" evidence="10">
    <location>
        <begin position="131"/>
        <end position="336"/>
    </location>
</feature>
<dbReference type="GO" id="GO:0008360">
    <property type="term" value="P:regulation of cell shape"/>
    <property type="evidence" value="ECO:0007669"/>
    <property type="project" value="UniProtKB-KW"/>
</dbReference>
<feature type="domain" description="Mur ligase N-terminal catalytic" evidence="8">
    <location>
        <begin position="41"/>
        <end position="90"/>
    </location>
</feature>
<dbReference type="Proteomes" id="UP000274909">
    <property type="component" value="Unassembled WGS sequence"/>
</dbReference>
<keyword evidence="4 7" id="KW-0573">Peptidoglycan synthesis</keyword>
<keyword evidence="6 7" id="KW-0961">Cell wall biogenesis/degradation</keyword>
<dbReference type="Pfam" id="PF08245">
    <property type="entry name" value="Mur_ligase_M"/>
    <property type="match status" value="1"/>
</dbReference>
<evidence type="ECO:0000256" key="4">
    <source>
        <dbReference type="ARBA" id="ARBA00022984"/>
    </source>
</evidence>
<dbReference type="SUPFAM" id="SSF53244">
    <property type="entry name" value="MurD-like peptide ligases, peptide-binding domain"/>
    <property type="match status" value="1"/>
</dbReference>
<evidence type="ECO:0000256" key="7">
    <source>
        <dbReference type="RuleBase" id="RU004135"/>
    </source>
</evidence>
<comment type="caution">
    <text evidence="11">The sequence shown here is derived from an EMBL/GenBank/DDBJ whole genome shotgun (WGS) entry which is preliminary data.</text>
</comment>
<organism evidence="11 12">
    <name type="scientific">Labedella endophytica</name>
    <dbReference type="NCBI Taxonomy" id="1523160"/>
    <lineage>
        <taxon>Bacteria</taxon>
        <taxon>Bacillati</taxon>
        <taxon>Actinomycetota</taxon>
        <taxon>Actinomycetes</taxon>
        <taxon>Micrococcales</taxon>
        <taxon>Microbacteriaceae</taxon>
        <taxon>Labedella</taxon>
    </lineage>
</organism>
<comment type="subcellular location">
    <subcellularLocation>
        <location evidence="7">Cytoplasm</location>
    </subcellularLocation>
</comment>
<accession>A0A433JSZ2</accession>
<keyword evidence="3 7" id="KW-0133">Cell shape</keyword>